<sequence length="162" mass="16705">MTDHPDHDDPVPDAPPSPSPFVVRAPAATREPELAALAIAAVVPTLSDLVAGAQPPVPEHPPVTVTVEEAAGDHGGVMIRVDHAGFGVFAPTDVTAAVADGLQQEVVRQFAVTTPVCPGHRHPARVAVVDGMTGWRCPVDPEHWSCPLGGYPTGDTAGRSAV</sequence>
<feature type="region of interest" description="Disordered" evidence="1">
    <location>
        <begin position="1"/>
        <end position="22"/>
    </location>
</feature>
<evidence type="ECO:0000313" key="2">
    <source>
        <dbReference type="EMBL" id="MFC6093953.1"/>
    </source>
</evidence>
<dbReference type="Proteomes" id="UP001596220">
    <property type="component" value="Unassembled WGS sequence"/>
</dbReference>
<feature type="compositionally biased region" description="Basic and acidic residues" evidence="1">
    <location>
        <begin position="1"/>
        <end position="10"/>
    </location>
</feature>
<evidence type="ECO:0000256" key="1">
    <source>
        <dbReference type="SAM" id="MobiDB-lite"/>
    </source>
</evidence>
<evidence type="ECO:0000313" key="3">
    <source>
        <dbReference type="Proteomes" id="UP001596220"/>
    </source>
</evidence>
<name>A0ABW1PEP2_9PSEU</name>
<dbReference type="EMBL" id="JBHSQO010000052">
    <property type="protein sequence ID" value="MFC6093953.1"/>
    <property type="molecule type" value="Genomic_DNA"/>
</dbReference>
<organism evidence="2 3">
    <name type="scientific">Saccharothrix lopnurensis</name>
    <dbReference type="NCBI Taxonomy" id="1670621"/>
    <lineage>
        <taxon>Bacteria</taxon>
        <taxon>Bacillati</taxon>
        <taxon>Actinomycetota</taxon>
        <taxon>Actinomycetes</taxon>
        <taxon>Pseudonocardiales</taxon>
        <taxon>Pseudonocardiaceae</taxon>
        <taxon>Saccharothrix</taxon>
    </lineage>
</organism>
<gene>
    <name evidence="2" type="ORF">ACFP3R_32200</name>
</gene>
<protein>
    <submittedName>
        <fullName evidence="2">Uncharacterized protein</fullName>
    </submittedName>
</protein>
<reference evidence="3" key="1">
    <citation type="journal article" date="2019" name="Int. J. Syst. Evol. Microbiol.">
        <title>The Global Catalogue of Microorganisms (GCM) 10K type strain sequencing project: providing services to taxonomists for standard genome sequencing and annotation.</title>
        <authorList>
            <consortium name="The Broad Institute Genomics Platform"/>
            <consortium name="The Broad Institute Genome Sequencing Center for Infectious Disease"/>
            <person name="Wu L."/>
            <person name="Ma J."/>
        </authorList>
    </citation>
    <scope>NUCLEOTIDE SEQUENCE [LARGE SCALE GENOMIC DNA]</scope>
    <source>
        <strain evidence="3">CGMCC 4.7246</strain>
    </source>
</reference>
<accession>A0ABW1PEP2</accession>
<keyword evidence="3" id="KW-1185">Reference proteome</keyword>
<comment type="caution">
    <text evidence="2">The sequence shown here is derived from an EMBL/GenBank/DDBJ whole genome shotgun (WGS) entry which is preliminary data.</text>
</comment>
<proteinExistence type="predicted"/>
<dbReference type="RefSeq" id="WP_380641636.1">
    <property type="nucleotide sequence ID" value="NZ_JBHSQO010000052.1"/>
</dbReference>